<evidence type="ECO:0000313" key="10">
    <source>
        <dbReference type="EMBL" id="KIW95541.1"/>
    </source>
</evidence>
<dbReference type="SMART" id="SM00737">
    <property type="entry name" value="ML"/>
    <property type="match status" value="1"/>
</dbReference>
<evidence type="ECO:0000256" key="7">
    <source>
        <dbReference type="ARBA" id="ARBA00023055"/>
    </source>
</evidence>
<evidence type="ECO:0000256" key="2">
    <source>
        <dbReference type="ARBA" id="ARBA00006370"/>
    </source>
</evidence>
<evidence type="ECO:0000256" key="1">
    <source>
        <dbReference type="ARBA" id="ARBA00002053"/>
    </source>
</evidence>
<comment type="subunit">
    <text evidence="3">Monomer.</text>
</comment>
<dbReference type="PANTHER" id="PTHR11306:SF0">
    <property type="entry name" value="PHOSPHATIDYLGLYCEROL_PHOSPHATIDYLINOSITOL TRANSFER PROTEIN"/>
    <property type="match status" value="1"/>
</dbReference>
<dbReference type="Gene3D" id="2.60.40.770">
    <property type="match status" value="1"/>
</dbReference>
<dbReference type="InterPro" id="IPR039670">
    <property type="entry name" value="NPC2-like"/>
</dbReference>
<dbReference type="PANTHER" id="PTHR11306">
    <property type="entry name" value="NIEMANN PICK TYPE C2 PROTEIN NPC2-RELATED"/>
    <property type="match status" value="1"/>
</dbReference>
<accession>A0A0D2F044</accession>
<dbReference type="VEuPathDB" id="FungiDB:Z519_04126"/>
<sequence length="170" mass="18495">MKVSAVLLSLLTAASAVSSRSLFGGQNALVDEEPKFKVPGKNPLYFCADPKEHILTVDYVDLTPNPPLPGQKLTITANGTFSKDVDPGATVFLQVKYGLITLIKQEADLCDNLPKIDITCPLKEGVMSLKKEVDIPKQVPPGKYTVLADVNTVDKEKISCMESTVFFNRP</sequence>
<evidence type="ECO:0000256" key="4">
    <source>
        <dbReference type="ARBA" id="ARBA00016056"/>
    </source>
</evidence>
<comment type="similarity">
    <text evidence="2">Belongs to the NPC2 family.</text>
</comment>
<name>A0A0D2F044_CLAB1</name>
<dbReference type="Pfam" id="PF02221">
    <property type="entry name" value="E1_DerP2_DerF2"/>
    <property type="match status" value="1"/>
</dbReference>
<dbReference type="GeneID" id="27697054"/>
<evidence type="ECO:0000256" key="8">
    <source>
        <dbReference type="SAM" id="SignalP"/>
    </source>
</evidence>
<evidence type="ECO:0000256" key="3">
    <source>
        <dbReference type="ARBA" id="ARBA00011245"/>
    </source>
</evidence>
<reference evidence="10" key="1">
    <citation type="submission" date="2015-01" db="EMBL/GenBank/DDBJ databases">
        <title>The Genome Sequence of Cladophialophora bantiana CBS 173.52.</title>
        <authorList>
            <consortium name="The Broad Institute Genomics Platform"/>
            <person name="Cuomo C."/>
            <person name="de Hoog S."/>
            <person name="Gorbushina A."/>
            <person name="Stielow B."/>
            <person name="Teixiera M."/>
            <person name="Abouelleil A."/>
            <person name="Chapman S.B."/>
            <person name="Priest M."/>
            <person name="Young S.K."/>
            <person name="Wortman J."/>
            <person name="Nusbaum C."/>
            <person name="Birren B."/>
        </authorList>
    </citation>
    <scope>NUCLEOTIDE SEQUENCE [LARGE SCALE GENOMIC DNA]</scope>
    <source>
        <strain evidence="10">CBS 173.52</strain>
    </source>
</reference>
<protein>
    <recommendedName>
        <fullName evidence="4">Phosphatidylglycerol/phosphatidylinositol transfer protein</fullName>
    </recommendedName>
</protein>
<keyword evidence="6 8" id="KW-0732">Signal</keyword>
<feature type="chain" id="PRO_5002252669" description="Phosphatidylglycerol/phosphatidylinositol transfer protein" evidence="8">
    <location>
        <begin position="17"/>
        <end position="170"/>
    </location>
</feature>
<dbReference type="HOGENOM" id="CLU_097982_0_0_1"/>
<dbReference type="Proteomes" id="UP000053789">
    <property type="component" value="Unassembled WGS sequence"/>
</dbReference>
<keyword evidence="7" id="KW-0445">Lipid transport</keyword>
<organism evidence="10 11">
    <name type="scientific">Cladophialophora bantiana (strain ATCC 10958 / CBS 173.52 / CDC B-1940 / NIH 8579)</name>
    <name type="common">Xylohypha bantiana</name>
    <dbReference type="NCBI Taxonomy" id="1442370"/>
    <lineage>
        <taxon>Eukaryota</taxon>
        <taxon>Fungi</taxon>
        <taxon>Dikarya</taxon>
        <taxon>Ascomycota</taxon>
        <taxon>Pezizomycotina</taxon>
        <taxon>Eurotiomycetes</taxon>
        <taxon>Chaetothyriomycetidae</taxon>
        <taxon>Chaetothyriales</taxon>
        <taxon>Herpotrichiellaceae</taxon>
        <taxon>Cladophialophora</taxon>
    </lineage>
</organism>
<evidence type="ECO:0000259" key="9">
    <source>
        <dbReference type="SMART" id="SM00737"/>
    </source>
</evidence>
<evidence type="ECO:0000313" key="11">
    <source>
        <dbReference type="Proteomes" id="UP000053789"/>
    </source>
</evidence>
<dbReference type="InterPro" id="IPR033917">
    <property type="entry name" value="ML_PG-PI_TP"/>
</dbReference>
<evidence type="ECO:0000256" key="5">
    <source>
        <dbReference type="ARBA" id="ARBA00022448"/>
    </source>
</evidence>
<dbReference type="InterPro" id="IPR003172">
    <property type="entry name" value="ML_dom"/>
</dbReference>
<dbReference type="SUPFAM" id="SSF81296">
    <property type="entry name" value="E set domains"/>
    <property type="match status" value="1"/>
</dbReference>
<dbReference type="CDD" id="cd00917">
    <property type="entry name" value="PG-PI_TP"/>
    <property type="match status" value="1"/>
</dbReference>
<evidence type="ECO:0000256" key="6">
    <source>
        <dbReference type="ARBA" id="ARBA00022729"/>
    </source>
</evidence>
<keyword evidence="11" id="KW-1185">Reference proteome</keyword>
<dbReference type="OrthoDB" id="6409159at2759"/>
<dbReference type="RefSeq" id="XP_016622210.1">
    <property type="nucleotide sequence ID" value="XM_016761872.1"/>
</dbReference>
<dbReference type="GO" id="GO:0032366">
    <property type="term" value="P:intracellular sterol transport"/>
    <property type="evidence" value="ECO:0007669"/>
    <property type="project" value="InterPro"/>
</dbReference>
<comment type="function">
    <text evidence="1">Catalyzes the intermembrane transfer of phosphatidylglycerol and phosphatidylinositol.</text>
</comment>
<gene>
    <name evidence="10" type="ORF">Z519_04126</name>
</gene>
<feature type="domain" description="MD-2-related lipid-recognition" evidence="9">
    <location>
        <begin position="44"/>
        <end position="165"/>
    </location>
</feature>
<dbReference type="AlphaFoldDB" id="A0A0D2F044"/>
<dbReference type="InterPro" id="IPR014756">
    <property type="entry name" value="Ig_E-set"/>
</dbReference>
<dbReference type="EMBL" id="KN846984">
    <property type="protein sequence ID" value="KIW95541.1"/>
    <property type="molecule type" value="Genomic_DNA"/>
</dbReference>
<keyword evidence="5" id="KW-0813">Transport</keyword>
<proteinExistence type="inferred from homology"/>
<feature type="signal peptide" evidence="8">
    <location>
        <begin position="1"/>
        <end position="16"/>
    </location>
</feature>
<dbReference type="GO" id="GO:0032934">
    <property type="term" value="F:sterol binding"/>
    <property type="evidence" value="ECO:0007669"/>
    <property type="project" value="InterPro"/>
</dbReference>